<sequence length="82" mass="8984">MTDIETFYELVIAALLAVAAALPQDPVNDPSEELRAADIIQIETSRNVDGFFQYLPPPPSGEGPESFQDVFKLSFRIGEDAV</sequence>
<protein>
    <submittedName>
        <fullName evidence="2">Uncharacterized protein</fullName>
    </submittedName>
</protein>
<evidence type="ECO:0000313" key="2">
    <source>
        <dbReference type="EMBL" id="KAF0311729.1"/>
    </source>
</evidence>
<name>A0A6A4X2N0_AMPAM</name>
<gene>
    <name evidence="2" type="ORF">FJT64_017488</name>
</gene>
<keyword evidence="3" id="KW-1185">Reference proteome</keyword>
<evidence type="ECO:0000256" key="1">
    <source>
        <dbReference type="SAM" id="SignalP"/>
    </source>
</evidence>
<dbReference type="Proteomes" id="UP000440578">
    <property type="component" value="Unassembled WGS sequence"/>
</dbReference>
<proteinExistence type="predicted"/>
<keyword evidence="1" id="KW-0732">Signal</keyword>
<dbReference type="EMBL" id="VIIS01000219">
    <property type="protein sequence ID" value="KAF0311729.1"/>
    <property type="molecule type" value="Genomic_DNA"/>
</dbReference>
<accession>A0A6A4X2N0</accession>
<organism evidence="2 3">
    <name type="scientific">Amphibalanus amphitrite</name>
    <name type="common">Striped barnacle</name>
    <name type="synonym">Balanus amphitrite</name>
    <dbReference type="NCBI Taxonomy" id="1232801"/>
    <lineage>
        <taxon>Eukaryota</taxon>
        <taxon>Metazoa</taxon>
        <taxon>Ecdysozoa</taxon>
        <taxon>Arthropoda</taxon>
        <taxon>Crustacea</taxon>
        <taxon>Multicrustacea</taxon>
        <taxon>Cirripedia</taxon>
        <taxon>Thoracica</taxon>
        <taxon>Thoracicalcarea</taxon>
        <taxon>Balanomorpha</taxon>
        <taxon>Balanoidea</taxon>
        <taxon>Balanidae</taxon>
        <taxon>Amphibalaninae</taxon>
        <taxon>Amphibalanus</taxon>
    </lineage>
</organism>
<evidence type="ECO:0000313" key="3">
    <source>
        <dbReference type="Proteomes" id="UP000440578"/>
    </source>
</evidence>
<reference evidence="2 3" key="1">
    <citation type="submission" date="2019-07" db="EMBL/GenBank/DDBJ databases">
        <title>Draft genome assembly of a fouling barnacle, Amphibalanus amphitrite (Darwin, 1854): The first reference genome for Thecostraca.</title>
        <authorList>
            <person name="Kim W."/>
        </authorList>
    </citation>
    <scope>NUCLEOTIDE SEQUENCE [LARGE SCALE GENOMIC DNA]</scope>
    <source>
        <strain evidence="2">SNU_AA5</strain>
        <tissue evidence="2">Soma without cirri and trophi</tissue>
    </source>
</reference>
<comment type="caution">
    <text evidence="2">The sequence shown here is derived from an EMBL/GenBank/DDBJ whole genome shotgun (WGS) entry which is preliminary data.</text>
</comment>
<feature type="signal peptide" evidence="1">
    <location>
        <begin position="1"/>
        <end position="21"/>
    </location>
</feature>
<feature type="chain" id="PRO_5025687955" evidence="1">
    <location>
        <begin position="22"/>
        <end position="82"/>
    </location>
</feature>
<dbReference type="AlphaFoldDB" id="A0A6A4X2N0"/>